<reference evidence="2" key="1">
    <citation type="journal article" date="2007" name="Nature">
        <title>The grapevine genome sequence suggests ancestral hexaploidization in major angiosperm phyla.</title>
        <authorList>
            <consortium name="The French-Italian Public Consortium for Grapevine Genome Characterization."/>
            <person name="Jaillon O."/>
            <person name="Aury J.-M."/>
            <person name="Noel B."/>
            <person name="Policriti A."/>
            <person name="Clepet C."/>
            <person name="Casagrande A."/>
            <person name="Choisne N."/>
            <person name="Aubourg S."/>
            <person name="Vitulo N."/>
            <person name="Jubin C."/>
            <person name="Vezzi A."/>
            <person name="Legeai F."/>
            <person name="Hugueney P."/>
            <person name="Dasilva C."/>
            <person name="Horner D."/>
            <person name="Mica E."/>
            <person name="Jublot D."/>
            <person name="Poulain J."/>
            <person name="Bruyere C."/>
            <person name="Billault A."/>
            <person name="Segurens B."/>
            <person name="Gouyvenoux M."/>
            <person name="Ugarte E."/>
            <person name="Cattonaro F."/>
            <person name="Anthouard V."/>
            <person name="Vico V."/>
            <person name="Del Fabbro C."/>
            <person name="Alaux M."/>
            <person name="Di Gaspero G."/>
            <person name="Dumas V."/>
            <person name="Felice N."/>
            <person name="Paillard S."/>
            <person name="Juman I."/>
            <person name="Moroldo M."/>
            <person name="Scalabrin S."/>
            <person name="Canaguier A."/>
            <person name="Le Clainche I."/>
            <person name="Malacrida G."/>
            <person name="Durand E."/>
            <person name="Pesole G."/>
            <person name="Laucou V."/>
            <person name="Chatelet P."/>
            <person name="Merdinoglu D."/>
            <person name="Delledonne M."/>
            <person name="Pezzotti M."/>
            <person name="Lecharny A."/>
            <person name="Scarpelli C."/>
            <person name="Artiguenave F."/>
            <person name="Pe M.E."/>
            <person name="Valle G."/>
            <person name="Morgante M."/>
            <person name="Caboche M."/>
            <person name="Adam-Blondon A.-F."/>
            <person name="Weissenbach J."/>
            <person name="Quetier F."/>
            <person name="Wincker P."/>
        </authorList>
    </citation>
    <scope>NUCLEOTIDE SEQUENCE [LARGE SCALE GENOMIC DNA]</scope>
    <source>
        <strain evidence="2">cv. Pinot noir / PN40024</strain>
    </source>
</reference>
<evidence type="ECO:0000313" key="2">
    <source>
        <dbReference type="Proteomes" id="UP000009183"/>
    </source>
</evidence>
<protein>
    <submittedName>
        <fullName evidence="1">Uncharacterized protein</fullName>
    </submittedName>
</protein>
<gene>
    <name evidence="1" type="ordered locus">VIT_06s0009g03760</name>
</gene>
<keyword evidence="2" id="KW-1185">Reference proteome</keyword>
<sequence>MDWGLILQLKGIRLFAYFFGILIGPTKGTSWVLRYIQWEPQAHGERSAKFLVILFIKRVYMQMVRCTGWLTMNSVLMI</sequence>
<evidence type="ECO:0000313" key="1">
    <source>
        <dbReference type="EMBL" id="CBI24212.3"/>
    </source>
</evidence>
<dbReference type="PaxDb" id="29760-VIT_06s0009g03760.t01"/>
<name>D7T133_VITVI</name>
<dbReference type="EMBL" id="FN595504">
    <property type="protein sequence ID" value="CBI24212.3"/>
    <property type="molecule type" value="Genomic_DNA"/>
</dbReference>
<proteinExistence type="predicted"/>
<organism evidence="1 2">
    <name type="scientific">Vitis vinifera</name>
    <name type="common">Grape</name>
    <dbReference type="NCBI Taxonomy" id="29760"/>
    <lineage>
        <taxon>Eukaryota</taxon>
        <taxon>Viridiplantae</taxon>
        <taxon>Streptophyta</taxon>
        <taxon>Embryophyta</taxon>
        <taxon>Tracheophyta</taxon>
        <taxon>Spermatophyta</taxon>
        <taxon>Magnoliopsida</taxon>
        <taxon>eudicotyledons</taxon>
        <taxon>Gunneridae</taxon>
        <taxon>Pentapetalae</taxon>
        <taxon>rosids</taxon>
        <taxon>Vitales</taxon>
        <taxon>Vitaceae</taxon>
        <taxon>Viteae</taxon>
        <taxon>Vitis</taxon>
    </lineage>
</organism>
<dbReference type="AlphaFoldDB" id="D7T133"/>
<dbReference type="InParanoid" id="D7T133"/>
<dbReference type="HOGENOM" id="CLU_2627012_0_0_1"/>
<dbReference type="Proteomes" id="UP000009183">
    <property type="component" value="Chromosome 6"/>
</dbReference>
<accession>D7T133</accession>